<evidence type="ECO:0000313" key="2">
    <source>
        <dbReference type="Proteomes" id="UP000676853"/>
    </source>
</evidence>
<dbReference type="EMBL" id="JAGXOE010000833">
    <property type="protein sequence ID" value="MBS4105056.1"/>
    <property type="molecule type" value="Genomic_DNA"/>
</dbReference>
<gene>
    <name evidence="1" type="ORF">KFZ73_27955</name>
</gene>
<sequence length="74" mass="7133">MAPRAAGVVATGAGVAGAAPGPGPPPDNLCGVPGLISTITPDGPGRVGVTGRADFGPPWAGITFRAAGTLDWRN</sequence>
<accession>A0ABS5NLA7</accession>
<comment type="caution">
    <text evidence="1">The sequence shown here is derived from an EMBL/GenBank/DDBJ whole genome shotgun (WGS) entry which is preliminary data.</text>
</comment>
<name>A0ABS5NLA7_TSUPA</name>
<dbReference type="Proteomes" id="UP000676853">
    <property type="component" value="Unassembled WGS sequence"/>
</dbReference>
<reference evidence="1 2" key="1">
    <citation type="submission" date="2021-04" db="EMBL/GenBank/DDBJ databases">
        <title>Whole genome sequence analysis of a thiophenic sulfur metabolizing bacteria.</title>
        <authorList>
            <person name="Akhtar N."/>
            <person name="Akram J."/>
            <person name="Aslam A."/>
        </authorList>
    </citation>
    <scope>NUCLEOTIDE SEQUENCE [LARGE SCALE GENOMIC DNA]</scope>
    <source>
        <strain evidence="1 2">3OW</strain>
    </source>
</reference>
<feature type="non-terminal residue" evidence="1">
    <location>
        <position position="74"/>
    </location>
</feature>
<organism evidence="1 2">
    <name type="scientific">Tsukamurella paurometabola</name>
    <name type="common">Corynebacterium paurometabolum</name>
    <dbReference type="NCBI Taxonomy" id="2061"/>
    <lineage>
        <taxon>Bacteria</taxon>
        <taxon>Bacillati</taxon>
        <taxon>Actinomycetota</taxon>
        <taxon>Actinomycetes</taxon>
        <taxon>Mycobacteriales</taxon>
        <taxon>Tsukamurellaceae</taxon>
        <taxon>Tsukamurella</taxon>
    </lineage>
</organism>
<dbReference type="RefSeq" id="WP_212555832.1">
    <property type="nucleotide sequence ID" value="NZ_JAGXOE010000833.1"/>
</dbReference>
<proteinExistence type="predicted"/>
<protein>
    <submittedName>
        <fullName evidence="1">Uncharacterized protein</fullName>
    </submittedName>
</protein>
<evidence type="ECO:0000313" key="1">
    <source>
        <dbReference type="EMBL" id="MBS4105056.1"/>
    </source>
</evidence>
<keyword evidence="2" id="KW-1185">Reference proteome</keyword>